<comment type="similarity">
    <text evidence="10">Belongs to the class I-like SAM-binding methyltransferase superfamily. Trm1 family.</text>
</comment>
<dbReference type="Gene3D" id="3.30.56.70">
    <property type="entry name" value="N2,N2-dimethylguanosine tRNA methyltransferase, C-terminal domain"/>
    <property type="match status" value="1"/>
</dbReference>
<dbReference type="PROSITE" id="PS00062">
    <property type="entry name" value="ALDOKETO_REDUCTASE_2"/>
    <property type="match status" value="1"/>
</dbReference>
<keyword evidence="3 10" id="KW-0808">Transferase</keyword>
<dbReference type="OrthoDB" id="6349953at2759"/>
<dbReference type="STRING" id="2015173.A0A026WTG4"/>
<dbReference type="InterPro" id="IPR020471">
    <property type="entry name" value="AKR"/>
</dbReference>
<gene>
    <name evidence="13" type="ORF">X777_16001</name>
</gene>
<dbReference type="GO" id="GO:0005634">
    <property type="term" value="C:nucleus"/>
    <property type="evidence" value="ECO:0007669"/>
    <property type="project" value="TreeGrafter"/>
</dbReference>
<dbReference type="OMA" id="HMAGPIW"/>
<dbReference type="GO" id="GO:0016491">
    <property type="term" value="F:oxidoreductase activity"/>
    <property type="evidence" value="ECO:0007669"/>
    <property type="project" value="InterPro"/>
</dbReference>
<feature type="compositionally biased region" description="Basic residues" evidence="11">
    <location>
        <begin position="526"/>
        <end position="535"/>
    </location>
</feature>
<dbReference type="GO" id="GO:0000049">
    <property type="term" value="F:tRNA binding"/>
    <property type="evidence" value="ECO:0007669"/>
    <property type="project" value="UniProtKB-UniRule"/>
</dbReference>
<keyword evidence="5 10" id="KW-0819">tRNA processing</keyword>
<proteinExistence type="inferred from homology"/>
<keyword evidence="4 10" id="KW-0949">S-adenosyl-L-methionine</keyword>
<dbReference type="Gene3D" id="3.20.20.100">
    <property type="entry name" value="NADP-dependent oxidoreductase domain"/>
    <property type="match status" value="1"/>
</dbReference>
<dbReference type="CDD" id="cd19116">
    <property type="entry name" value="AKR_AKR2E1-5"/>
    <property type="match status" value="1"/>
</dbReference>
<dbReference type="Pfam" id="PF00248">
    <property type="entry name" value="Aldo_ket_red"/>
    <property type="match status" value="1"/>
</dbReference>
<dbReference type="FunFam" id="3.20.20.100:FF:000023">
    <property type="entry name" value="aldose reductase"/>
    <property type="match status" value="1"/>
</dbReference>
<dbReference type="Pfam" id="PF02005">
    <property type="entry name" value="TRM"/>
    <property type="match status" value="1"/>
</dbReference>
<dbReference type="PROSITE" id="PS00798">
    <property type="entry name" value="ALDOKETO_REDUCTASE_1"/>
    <property type="match status" value="1"/>
</dbReference>
<accession>A0A026WTG4</accession>
<dbReference type="EMBL" id="KK107109">
    <property type="protein sequence ID" value="EZA59355.1"/>
    <property type="molecule type" value="Genomic_DNA"/>
</dbReference>
<evidence type="ECO:0000259" key="12">
    <source>
        <dbReference type="Pfam" id="PF00248"/>
    </source>
</evidence>
<dbReference type="NCBIfam" id="TIGR00308">
    <property type="entry name" value="TRM1"/>
    <property type="match status" value="1"/>
</dbReference>
<comment type="catalytic activity">
    <reaction evidence="8">
        <text>guanosine(26) in tRNA + 2 S-adenosyl-L-methionine = N(2)-dimethylguanosine(26) in tRNA + 2 S-adenosyl-L-homocysteine + 2 H(+)</text>
        <dbReference type="Rhea" id="RHEA:43140"/>
        <dbReference type="Rhea" id="RHEA-COMP:10359"/>
        <dbReference type="Rhea" id="RHEA-COMP:10360"/>
        <dbReference type="ChEBI" id="CHEBI:15378"/>
        <dbReference type="ChEBI" id="CHEBI:57856"/>
        <dbReference type="ChEBI" id="CHEBI:59789"/>
        <dbReference type="ChEBI" id="CHEBI:74269"/>
        <dbReference type="ChEBI" id="CHEBI:74513"/>
        <dbReference type="EC" id="2.1.1.216"/>
    </reaction>
</comment>
<evidence type="ECO:0000313" key="13">
    <source>
        <dbReference type="EMBL" id="EZA59355.1"/>
    </source>
</evidence>
<evidence type="ECO:0000313" key="14">
    <source>
        <dbReference type="Proteomes" id="UP000053097"/>
    </source>
</evidence>
<dbReference type="SUPFAM" id="SSF51430">
    <property type="entry name" value="NAD(P)-linked oxidoreductase"/>
    <property type="match status" value="1"/>
</dbReference>
<organism evidence="13 14">
    <name type="scientific">Ooceraea biroi</name>
    <name type="common">Clonal raider ant</name>
    <name type="synonym">Cerapachys biroi</name>
    <dbReference type="NCBI Taxonomy" id="2015173"/>
    <lineage>
        <taxon>Eukaryota</taxon>
        <taxon>Metazoa</taxon>
        <taxon>Ecdysozoa</taxon>
        <taxon>Arthropoda</taxon>
        <taxon>Hexapoda</taxon>
        <taxon>Insecta</taxon>
        <taxon>Pterygota</taxon>
        <taxon>Neoptera</taxon>
        <taxon>Endopterygota</taxon>
        <taxon>Hymenoptera</taxon>
        <taxon>Apocrita</taxon>
        <taxon>Aculeata</taxon>
        <taxon>Formicoidea</taxon>
        <taxon>Formicidae</taxon>
        <taxon>Dorylinae</taxon>
        <taxon>Ooceraea</taxon>
    </lineage>
</organism>
<dbReference type="GO" id="GO:0160104">
    <property type="term" value="F:tRNA (guanine(26)-N2)-dimethyltransferase activity"/>
    <property type="evidence" value="ECO:0007669"/>
    <property type="project" value="UniProtKB-EC"/>
</dbReference>
<dbReference type="InterPro" id="IPR002905">
    <property type="entry name" value="Trm1"/>
</dbReference>
<dbReference type="Proteomes" id="UP000053097">
    <property type="component" value="Unassembled WGS sequence"/>
</dbReference>
<feature type="region of interest" description="Disordered" evidence="11">
    <location>
        <begin position="519"/>
        <end position="539"/>
    </location>
</feature>
<dbReference type="PANTHER" id="PTHR10631">
    <property type="entry name" value="N 2 ,N 2 -DIMETHYLGUANOSINE TRNA METHYLTRANSFERASE"/>
    <property type="match status" value="1"/>
</dbReference>
<name>A0A026WTG4_OOCBI</name>
<evidence type="ECO:0000256" key="2">
    <source>
        <dbReference type="ARBA" id="ARBA00022603"/>
    </source>
</evidence>
<keyword evidence="6 10" id="KW-0694">RNA-binding</keyword>
<dbReference type="InterPro" id="IPR018170">
    <property type="entry name" value="Aldo/ket_reductase_CS"/>
</dbReference>
<dbReference type="InterPro" id="IPR036812">
    <property type="entry name" value="NAD(P)_OxRdtase_dom_sf"/>
</dbReference>
<reference evidence="13 14" key="1">
    <citation type="journal article" date="2014" name="Curr. Biol.">
        <title>The genome of the clonal raider ant Cerapachys biroi.</title>
        <authorList>
            <person name="Oxley P.R."/>
            <person name="Ji L."/>
            <person name="Fetter-Pruneda I."/>
            <person name="McKenzie S.K."/>
            <person name="Li C."/>
            <person name="Hu H."/>
            <person name="Zhang G."/>
            <person name="Kronauer D.J."/>
        </authorList>
    </citation>
    <scope>NUCLEOTIDE SEQUENCE [LARGE SCALE GENOMIC DNA]</scope>
</reference>
<dbReference type="Gene3D" id="3.40.50.150">
    <property type="entry name" value="Vaccinia Virus protein VP39"/>
    <property type="match status" value="1"/>
</dbReference>
<keyword evidence="2 10" id="KW-0489">Methyltransferase</keyword>
<dbReference type="SUPFAM" id="SSF53335">
    <property type="entry name" value="S-adenosyl-L-methionine-dependent methyltransferases"/>
    <property type="match status" value="1"/>
</dbReference>
<dbReference type="FunFam" id="3.40.50.150:FF:000051">
    <property type="entry name" value="tRNA (guanine(26)-N(2))-dimethyltransferase"/>
    <property type="match status" value="1"/>
</dbReference>
<sequence length="873" mass="99383">MKRSIIKISQYFAKHCKYFEFKKIMENMDHEQCTKKIKLEETPVISEGKAQILVRDKRVFYNPVQEFNRDLSVAVLTIFTRDRWNEILQRDRERLKEDDENSTLSQKGITILEALSATGLRSIRYAKEVEGVRQIVANDISATAVDSIRQNVLHNGVDNLVIPHHEDATLLMYQRRRDRFDAVDLDPYGSPSKYLDGAVQCVSDGGILLVTATDMAILAGNFPETCRCKYGALSIKAKCCHEVALRILLYCIMSHAERYGRYIVPLLSVSADFYIRVFVQIFTSSKKCKENSSKIGMLYQCVGCESMIHQPLMIKDCNRYKLPSAPMTDRLCKHCQHAQHVAGPIWLGPLHEHGFVSRLLGNLSSMELGTSKRIEGVLTMIHEELDVPLYYNVDRLMSIVKCHVPSMLLFRSALLNAGYKVSYSHASKLSIKTNAPNDAVWDVVRAWEKEHPIKREKLAENSPAARILDASTSTTDISFTIHPHANPISRQKHLSRFQQNPTVNWGPGARSRTRMNLENNVENSKKIRNQNKNSKKRSDLVEKQLVQQETRSLNMAAPVIVFNNGAKIPKLGLGTWQAGDDPKIVEQAVSYAIDAGYRHFDCAYIYENEKEIGKALREQIAKGVVKREELFITTKLWNTFHKRDEVVPACQTSVESFGLGYIDLYLIHWPLSYTKNAAGIIPIDEKGEPMLGCEDYLETWRGMEECVRLGLTRSIGLSNFNSVQIDRVLSIAQIKPVTNQVECHPNLNQKKLREFCAKRDIVITAYSPFGSPSRPWIRPDEPKAPLDAPEILNIATKYGKTPAQVILRYLVDIGTIPIPKSSSRERIKQNINIFDFQLTPQEITLMDSFDCGGRVVHFKQYKAHKDYPFNLEF</sequence>
<dbReference type="InterPro" id="IPR044488">
    <property type="entry name" value="AKR2E"/>
</dbReference>
<dbReference type="InterPro" id="IPR023210">
    <property type="entry name" value="NADP_OxRdtase_dom"/>
</dbReference>
<dbReference type="PRINTS" id="PR00069">
    <property type="entry name" value="ALDKETRDTASE"/>
</dbReference>
<dbReference type="PROSITE" id="PS51626">
    <property type="entry name" value="SAM_MT_TRM1"/>
    <property type="match status" value="1"/>
</dbReference>
<evidence type="ECO:0000256" key="7">
    <source>
        <dbReference type="ARBA" id="ARBA00039099"/>
    </source>
</evidence>
<evidence type="ECO:0000256" key="10">
    <source>
        <dbReference type="PROSITE-ProRule" id="PRU00958"/>
    </source>
</evidence>
<evidence type="ECO:0000256" key="4">
    <source>
        <dbReference type="ARBA" id="ARBA00022691"/>
    </source>
</evidence>
<evidence type="ECO:0000256" key="3">
    <source>
        <dbReference type="ARBA" id="ARBA00022679"/>
    </source>
</evidence>
<dbReference type="AlphaFoldDB" id="A0A026WTG4"/>
<feature type="domain" description="NADP-dependent oxidoreductase" evidence="12">
    <location>
        <begin position="570"/>
        <end position="849"/>
    </location>
</feature>
<evidence type="ECO:0000256" key="11">
    <source>
        <dbReference type="SAM" id="MobiDB-lite"/>
    </source>
</evidence>
<evidence type="ECO:0000256" key="5">
    <source>
        <dbReference type="ARBA" id="ARBA00022694"/>
    </source>
</evidence>
<evidence type="ECO:0000256" key="6">
    <source>
        <dbReference type="ARBA" id="ARBA00022884"/>
    </source>
</evidence>
<dbReference type="GO" id="GO:0002940">
    <property type="term" value="P:tRNA N2-guanine methylation"/>
    <property type="evidence" value="ECO:0007669"/>
    <property type="project" value="TreeGrafter"/>
</dbReference>
<dbReference type="InterPro" id="IPR029063">
    <property type="entry name" value="SAM-dependent_MTases_sf"/>
</dbReference>
<keyword evidence="1 10" id="KW-0820">tRNA-binding</keyword>
<dbReference type="EC" id="2.1.1.216" evidence="7"/>
<dbReference type="PROSITE" id="PS00063">
    <property type="entry name" value="ALDOKETO_REDUCTASE_3"/>
    <property type="match status" value="1"/>
</dbReference>
<protein>
    <recommendedName>
        <fullName evidence="9">tRNA (guanine(26)-N(2))-dimethyltransferase</fullName>
        <ecNumber evidence="7">2.1.1.216</ecNumber>
    </recommendedName>
</protein>
<dbReference type="FunFam" id="3.30.56.70:FF:000001">
    <property type="entry name" value="tRNA (guanine(26)-N(2))-dimethyltransferase"/>
    <property type="match status" value="1"/>
</dbReference>
<evidence type="ECO:0000256" key="8">
    <source>
        <dbReference type="ARBA" id="ARBA00051897"/>
    </source>
</evidence>
<evidence type="ECO:0000256" key="9">
    <source>
        <dbReference type="ARBA" id="ARBA00074266"/>
    </source>
</evidence>
<dbReference type="PANTHER" id="PTHR10631:SF3">
    <property type="entry name" value="TRNA (GUANINE(26)-N(2))-DIMETHYLTRANSFERASE"/>
    <property type="match status" value="1"/>
</dbReference>
<evidence type="ECO:0000256" key="1">
    <source>
        <dbReference type="ARBA" id="ARBA00022555"/>
    </source>
</evidence>
<dbReference type="InterPro" id="IPR042296">
    <property type="entry name" value="tRNA_met_Trm1_C"/>
</dbReference>
<keyword evidence="14" id="KW-1185">Reference proteome</keyword>